<reference evidence="1 2" key="1">
    <citation type="submission" date="2019-11" db="EMBL/GenBank/DDBJ databases">
        <title>Whole genome sequence of Oryza granulata.</title>
        <authorList>
            <person name="Li W."/>
        </authorList>
    </citation>
    <scope>NUCLEOTIDE SEQUENCE [LARGE SCALE GENOMIC DNA]</scope>
    <source>
        <strain evidence="2">cv. Menghai</strain>
        <tissue evidence="1">Leaf</tissue>
    </source>
</reference>
<gene>
    <name evidence="1" type="ORF">E2562_024214</name>
</gene>
<evidence type="ECO:0000313" key="1">
    <source>
        <dbReference type="EMBL" id="KAF0893400.1"/>
    </source>
</evidence>
<evidence type="ECO:0000313" key="2">
    <source>
        <dbReference type="Proteomes" id="UP000479710"/>
    </source>
</evidence>
<dbReference type="AlphaFoldDB" id="A0A6G1BZN7"/>
<dbReference type="Proteomes" id="UP000479710">
    <property type="component" value="Unassembled WGS sequence"/>
</dbReference>
<keyword evidence="2" id="KW-1185">Reference proteome</keyword>
<dbReference type="EMBL" id="SPHZ02000011">
    <property type="protein sequence ID" value="KAF0893400.1"/>
    <property type="molecule type" value="Genomic_DNA"/>
</dbReference>
<accession>A0A6G1BZN7</accession>
<protein>
    <submittedName>
        <fullName evidence="1">Uncharacterized protein</fullName>
    </submittedName>
</protein>
<proteinExistence type="predicted"/>
<name>A0A6G1BZN7_9ORYZ</name>
<organism evidence="1 2">
    <name type="scientific">Oryza meyeriana var. granulata</name>
    <dbReference type="NCBI Taxonomy" id="110450"/>
    <lineage>
        <taxon>Eukaryota</taxon>
        <taxon>Viridiplantae</taxon>
        <taxon>Streptophyta</taxon>
        <taxon>Embryophyta</taxon>
        <taxon>Tracheophyta</taxon>
        <taxon>Spermatophyta</taxon>
        <taxon>Magnoliopsida</taxon>
        <taxon>Liliopsida</taxon>
        <taxon>Poales</taxon>
        <taxon>Poaceae</taxon>
        <taxon>BOP clade</taxon>
        <taxon>Oryzoideae</taxon>
        <taxon>Oryzeae</taxon>
        <taxon>Oryzinae</taxon>
        <taxon>Oryza</taxon>
        <taxon>Oryza meyeriana</taxon>
    </lineage>
</organism>
<comment type="caution">
    <text evidence="1">The sequence shown here is derived from an EMBL/GenBank/DDBJ whole genome shotgun (WGS) entry which is preliminary data.</text>
</comment>
<sequence length="80" mass="8511">MQRCCSFGVTDARDLHVTHLDLMLEEVLDDDDASSHGPAGEVGGLGTASTVQAKLIDVSRMVEVSQAIVEVMSQVLTPRA</sequence>